<sequence>MTSLDVRLADGRLLRAYDTGPVDPAGSTGPASPDGRADAAGGPVLMWHHGSPQTGAPLAPVVAAAAARGIRVISYARPSYGGSSPLPDRDVGSAADDAVAVADAFGVDTFHAMGASGGGPHALAGAARHPDRVTAVVTLAGLAPFTERFDWFAGMRAPGGLRAAREGRAARARYAETDEFDPEQFLPVDFAALDGAWSDLGADVGRAARWGDDGLIDDDVAFAKPWGFELGEIAVPVLVVQGEGDRVVPRTHASWNLAHLPEATLWMRLDDGHVSVLGVVPDALDWLLAR</sequence>
<organism evidence="3 4">
    <name type="scientific">Agromyces aureus</name>
    <dbReference type="NCBI Taxonomy" id="453304"/>
    <lineage>
        <taxon>Bacteria</taxon>
        <taxon>Bacillati</taxon>
        <taxon>Actinomycetota</taxon>
        <taxon>Actinomycetes</taxon>
        <taxon>Micrococcales</taxon>
        <taxon>Microbacteriaceae</taxon>
        <taxon>Agromyces</taxon>
    </lineage>
</organism>
<dbReference type="Pfam" id="PF00561">
    <property type="entry name" value="Abhydrolase_1"/>
    <property type="match status" value="1"/>
</dbReference>
<name>A0A191WKH6_9MICO</name>
<dbReference type="SUPFAM" id="SSF53474">
    <property type="entry name" value="alpha/beta-Hydrolases"/>
    <property type="match status" value="1"/>
</dbReference>
<dbReference type="InterPro" id="IPR050471">
    <property type="entry name" value="AB_hydrolase"/>
</dbReference>
<evidence type="ECO:0000313" key="3">
    <source>
        <dbReference type="EMBL" id="ANJ28727.1"/>
    </source>
</evidence>
<evidence type="ECO:0000313" key="4">
    <source>
        <dbReference type="Proteomes" id="UP000078437"/>
    </source>
</evidence>
<dbReference type="STRING" id="453304.ATC03_04890"/>
<dbReference type="PANTHER" id="PTHR43433">
    <property type="entry name" value="HYDROLASE, ALPHA/BETA FOLD FAMILY PROTEIN"/>
    <property type="match status" value="1"/>
</dbReference>
<dbReference type="Proteomes" id="UP000078437">
    <property type="component" value="Chromosome"/>
</dbReference>
<dbReference type="GO" id="GO:0016787">
    <property type="term" value="F:hydrolase activity"/>
    <property type="evidence" value="ECO:0007669"/>
    <property type="project" value="UniProtKB-KW"/>
</dbReference>
<dbReference type="AlphaFoldDB" id="A0A191WKH6"/>
<proteinExistence type="predicted"/>
<dbReference type="InterPro" id="IPR000073">
    <property type="entry name" value="AB_hydrolase_1"/>
</dbReference>
<keyword evidence="4" id="KW-1185">Reference proteome</keyword>
<reference evidence="4" key="2">
    <citation type="submission" date="2016-01" db="EMBL/GenBank/DDBJ databases">
        <title>Complete genome sequence of Agromyces aureus AR33T and comparison with related organisms.</title>
        <authorList>
            <person name="Corretto E."/>
            <person name="Antonielli L."/>
            <person name="Sessitsch A."/>
            <person name="Brader G."/>
        </authorList>
    </citation>
    <scope>NUCLEOTIDE SEQUENCE [LARGE SCALE GENOMIC DNA]</scope>
    <source>
        <strain evidence="4">AR33</strain>
    </source>
</reference>
<evidence type="ECO:0000259" key="2">
    <source>
        <dbReference type="Pfam" id="PF00561"/>
    </source>
</evidence>
<dbReference type="Gene3D" id="3.40.50.1820">
    <property type="entry name" value="alpha/beta hydrolase"/>
    <property type="match status" value="1"/>
</dbReference>
<dbReference type="PRINTS" id="PR00111">
    <property type="entry name" value="ABHYDROLASE"/>
</dbReference>
<feature type="domain" description="AB hydrolase-1" evidence="2">
    <location>
        <begin position="43"/>
        <end position="276"/>
    </location>
</feature>
<dbReference type="PANTHER" id="PTHR43433:SF5">
    <property type="entry name" value="AB HYDROLASE-1 DOMAIN-CONTAINING PROTEIN"/>
    <property type="match status" value="1"/>
</dbReference>
<evidence type="ECO:0000256" key="1">
    <source>
        <dbReference type="SAM" id="MobiDB-lite"/>
    </source>
</evidence>
<accession>A0A191WKH6</accession>
<keyword evidence="3" id="KW-0378">Hydrolase</keyword>
<reference evidence="3 4" key="1">
    <citation type="journal article" date="2016" name="Int. J. Syst. Evol. Microbiol.">
        <title>Agromyces aureus sp. nov., isolated from the rhizosphere of Salix caprea L. grown in a heavy-metal-contaminated soil.</title>
        <authorList>
            <person name="Corretto E."/>
            <person name="Antonielli L."/>
            <person name="Sessitsch A."/>
            <person name="Compant S."/>
            <person name="Gorfer M."/>
            <person name="Kuffner M."/>
            <person name="Brader G."/>
        </authorList>
    </citation>
    <scope>NUCLEOTIDE SEQUENCE [LARGE SCALE GENOMIC DNA]</scope>
    <source>
        <strain evidence="3 4">AR33</strain>
    </source>
</reference>
<protein>
    <submittedName>
        <fullName evidence="3">Alpha/beta hydrolase</fullName>
    </submittedName>
</protein>
<feature type="region of interest" description="Disordered" evidence="1">
    <location>
        <begin position="17"/>
        <end position="43"/>
    </location>
</feature>
<dbReference type="KEGG" id="agy:ATC03_04890"/>
<dbReference type="InterPro" id="IPR029058">
    <property type="entry name" value="AB_hydrolase_fold"/>
</dbReference>
<gene>
    <name evidence="3" type="ORF">ATC03_04890</name>
</gene>
<dbReference type="EMBL" id="CP013979">
    <property type="protein sequence ID" value="ANJ28727.1"/>
    <property type="molecule type" value="Genomic_DNA"/>
</dbReference>